<reference evidence="3" key="1">
    <citation type="submission" date="2017-02" db="UniProtKB">
        <authorList>
            <consortium name="WormBaseParasite"/>
        </authorList>
    </citation>
    <scope>IDENTIFICATION</scope>
</reference>
<feature type="signal peptide" evidence="1">
    <location>
        <begin position="1"/>
        <end position="17"/>
    </location>
</feature>
<evidence type="ECO:0000313" key="3">
    <source>
        <dbReference type="WBParaSite" id="ALUE_0001824701-mRNA-1"/>
    </source>
</evidence>
<organism evidence="2 3">
    <name type="scientific">Ascaris lumbricoides</name>
    <name type="common">Giant roundworm</name>
    <dbReference type="NCBI Taxonomy" id="6252"/>
    <lineage>
        <taxon>Eukaryota</taxon>
        <taxon>Metazoa</taxon>
        <taxon>Ecdysozoa</taxon>
        <taxon>Nematoda</taxon>
        <taxon>Chromadorea</taxon>
        <taxon>Rhabditida</taxon>
        <taxon>Spirurina</taxon>
        <taxon>Ascaridomorpha</taxon>
        <taxon>Ascaridoidea</taxon>
        <taxon>Ascarididae</taxon>
        <taxon>Ascaris</taxon>
    </lineage>
</organism>
<keyword evidence="2" id="KW-1185">Reference proteome</keyword>
<feature type="chain" id="PRO_5005657300" evidence="1">
    <location>
        <begin position="18"/>
        <end position="96"/>
    </location>
</feature>
<sequence>MNALIIVIAFVVVAVSASSTDKPPVPVYLEDAPEEVKEQFNAIVSEGSLSPEQLQSAIKLFISTQGPKIQAAFEKFEQHMKEVKQRFIGVPHIGSS</sequence>
<proteinExistence type="predicted"/>
<dbReference type="WBParaSite" id="ALUE_0001824701-mRNA-1">
    <property type="protein sequence ID" value="ALUE_0001824701-mRNA-1"/>
    <property type="gene ID" value="ALUE_0001824701"/>
</dbReference>
<dbReference type="Proteomes" id="UP000036681">
    <property type="component" value="Unplaced"/>
</dbReference>
<name>A0A0M3II99_ASCLU</name>
<protein>
    <submittedName>
        <fullName evidence="3">Secreted protein</fullName>
    </submittedName>
</protein>
<evidence type="ECO:0000256" key="1">
    <source>
        <dbReference type="SAM" id="SignalP"/>
    </source>
</evidence>
<keyword evidence="1" id="KW-0732">Signal</keyword>
<dbReference type="AlphaFoldDB" id="A0A0M3II99"/>
<evidence type="ECO:0000313" key="2">
    <source>
        <dbReference type="Proteomes" id="UP000036681"/>
    </source>
</evidence>
<accession>A0A0M3II99</accession>